<dbReference type="OrthoDB" id="5461037at2"/>
<keyword evidence="6" id="KW-1185">Reference proteome</keyword>
<keyword evidence="2" id="KW-0238">DNA-binding</keyword>
<dbReference type="InterPro" id="IPR036388">
    <property type="entry name" value="WH-like_DNA-bd_sf"/>
</dbReference>
<dbReference type="Proteomes" id="UP000063964">
    <property type="component" value="Chromosome"/>
</dbReference>
<reference evidence="6" key="1">
    <citation type="submission" date="2016-02" db="EMBL/GenBank/DDBJ databases">
        <authorList>
            <person name="Holder M.E."/>
            <person name="Ajami N.J."/>
            <person name="Petrosino J.F."/>
        </authorList>
    </citation>
    <scope>NUCLEOTIDE SEQUENCE [LARGE SCALE GENOMIC DNA]</scope>
    <source>
        <strain evidence="6">DSM 12838</strain>
    </source>
</reference>
<sequence>MTVFPAKTQKWSLCKHFDRIFLWDWTLDKNVWQPYIFSMSDQEFQQTKLGHSIQESLHNKNSDSDAARLRRGHTSYSLFSLVAKFTEIEQQSRFFGTDVEIHNAEIHMIMAIHDVEGIHVTGLADRLHITKGSVSELLRKLEQKKLIHKDTDPLKLSRINVYLTEKGRIAHEHHLLYHERINGMIDQVMSHYSSEQIEFLNHFLNNVRSGLDSMGWS</sequence>
<keyword evidence="3" id="KW-0804">Transcription</keyword>
<evidence type="ECO:0000256" key="1">
    <source>
        <dbReference type="ARBA" id="ARBA00023015"/>
    </source>
</evidence>
<dbReference type="PANTHER" id="PTHR35790">
    <property type="entry name" value="HTH-TYPE TRANSCRIPTIONAL REGULATOR PCHR"/>
    <property type="match status" value="1"/>
</dbReference>
<evidence type="ECO:0000313" key="5">
    <source>
        <dbReference type="EMBL" id="AMD91772.1"/>
    </source>
</evidence>
<evidence type="ECO:0000256" key="2">
    <source>
        <dbReference type="ARBA" id="ARBA00023125"/>
    </source>
</evidence>
<evidence type="ECO:0000256" key="3">
    <source>
        <dbReference type="ARBA" id="ARBA00023163"/>
    </source>
</evidence>
<evidence type="ECO:0000313" key="6">
    <source>
        <dbReference type="Proteomes" id="UP000063964"/>
    </source>
</evidence>
<name>A0A0X8JN06_9BACT</name>
<evidence type="ECO:0000259" key="4">
    <source>
        <dbReference type="PROSITE" id="PS50995"/>
    </source>
</evidence>
<dbReference type="Pfam" id="PF12802">
    <property type="entry name" value="MarR_2"/>
    <property type="match status" value="1"/>
</dbReference>
<dbReference type="InterPro" id="IPR000835">
    <property type="entry name" value="HTH_MarR-typ"/>
</dbReference>
<feature type="domain" description="HTH marR-type" evidence="4">
    <location>
        <begin position="75"/>
        <end position="209"/>
    </location>
</feature>
<organism evidence="5 6">
    <name type="scientific">Desulfomicrobium orale DSM 12838</name>
    <dbReference type="NCBI Taxonomy" id="888061"/>
    <lineage>
        <taxon>Bacteria</taxon>
        <taxon>Pseudomonadati</taxon>
        <taxon>Thermodesulfobacteriota</taxon>
        <taxon>Desulfovibrionia</taxon>
        <taxon>Desulfovibrionales</taxon>
        <taxon>Desulfomicrobiaceae</taxon>
        <taxon>Desulfomicrobium</taxon>
    </lineage>
</organism>
<dbReference type="InterPro" id="IPR052067">
    <property type="entry name" value="Metal_resp_HTH_trans_reg"/>
</dbReference>
<accession>A0A0X8JN06</accession>
<dbReference type="SMART" id="SM00347">
    <property type="entry name" value="HTH_MARR"/>
    <property type="match status" value="1"/>
</dbReference>
<dbReference type="PROSITE" id="PS50995">
    <property type="entry name" value="HTH_MARR_2"/>
    <property type="match status" value="1"/>
</dbReference>
<dbReference type="KEGG" id="doa:AXF15_00655"/>
<dbReference type="PANTHER" id="PTHR35790:SF4">
    <property type="entry name" value="HTH-TYPE TRANSCRIPTIONAL REGULATOR PCHR"/>
    <property type="match status" value="1"/>
</dbReference>
<gene>
    <name evidence="5" type="ORF">AXF15_00655</name>
</gene>
<protein>
    <recommendedName>
        <fullName evidence="4">HTH marR-type domain-containing protein</fullName>
    </recommendedName>
</protein>
<dbReference type="GO" id="GO:0003700">
    <property type="term" value="F:DNA-binding transcription factor activity"/>
    <property type="evidence" value="ECO:0007669"/>
    <property type="project" value="InterPro"/>
</dbReference>
<dbReference type="SUPFAM" id="SSF46785">
    <property type="entry name" value="Winged helix' DNA-binding domain"/>
    <property type="match status" value="1"/>
</dbReference>
<dbReference type="GO" id="GO:0003677">
    <property type="term" value="F:DNA binding"/>
    <property type="evidence" value="ECO:0007669"/>
    <property type="project" value="UniProtKB-KW"/>
</dbReference>
<dbReference type="EMBL" id="CP014230">
    <property type="protein sequence ID" value="AMD91772.1"/>
    <property type="molecule type" value="Genomic_DNA"/>
</dbReference>
<proteinExistence type="predicted"/>
<dbReference type="STRING" id="888061.AXF15_00655"/>
<keyword evidence="1" id="KW-0805">Transcription regulation</keyword>
<dbReference type="Gene3D" id="1.10.10.10">
    <property type="entry name" value="Winged helix-like DNA-binding domain superfamily/Winged helix DNA-binding domain"/>
    <property type="match status" value="1"/>
</dbReference>
<dbReference type="InterPro" id="IPR036390">
    <property type="entry name" value="WH_DNA-bd_sf"/>
</dbReference>
<dbReference type="AlphaFoldDB" id="A0A0X8JN06"/>